<reference evidence="4 5" key="1">
    <citation type="submission" date="2019-03" db="EMBL/GenBank/DDBJ databases">
        <title>Novel transposon Tn6433 accelerates the dissemination of tet(E) in Aeromonas from aerobic biofilm under oxytetracycline stress.</title>
        <authorList>
            <person name="Shi Y."/>
            <person name="Tian Z."/>
            <person name="Zhang Y."/>
            <person name="Zhang H."/>
            <person name="Yang M."/>
        </authorList>
    </citation>
    <scope>NUCLEOTIDE SEQUENCE [LARGE SCALE GENOMIC DNA]</scope>
    <source>
        <strain evidence="3 5">R50-22</strain>
        <strain evidence="2 4">T5-8</strain>
    </source>
</reference>
<evidence type="ECO:0000313" key="5">
    <source>
        <dbReference type="Proteomes" id="UP000502657"/>
    </source>
</evidence>
<organism evidence="2 4">
    <name type="scientific">Aeromonas media</name>
    <dbReference type="NCBI Taxonomy" id="651"/>
    <lineage>
        <taxon>Bacteria</taxon>
        <taxon>Pseudomonadati</taxon>
        <taxon>Pseudomonadota</taxon>
        <taxon>Gammaproteobacteria</taxon>
        <taxon>Aeromonadales</taxon>
        <taxon>Aeromonadaceae</taxon>
        <taxon>Aeromonas</taxon>
    </lineage>
</organism>
<sequence>MSDKEINSGASMEKVLPESVQTQHLSGPLSLHEWQQLFELAPFGIGVFDRDFRCRGVNGIFTELSGLAQGDHLGKTLFDITPTQAPMLLPKLKQLLNGAPRAELDLGCIHVSRPGGPRRWECKSPSTTSAPASLP</sequence>
<gene>
    <name evidence="2" type="ORF">E4186_05050</name>
    <name evidence="3" type="ORF">E4188_02530</name>
</gene>
<accession>A0AAE7DNN8</accession>
<dbReference type="InterPro" id="IPR000014">
    <property type="entry name" value="PAS"/>
</dbReference>
<dbReference type="InterPro" id="IPR035965">
    <property type="entry name" value="PAS-like_dom_sf"/>
</dbReference>
<dbReference type="Proteomes" id="UP000502006">
    <property type="component" value="Chromosome"/>
</dbReference>
<feature type="domain" description="PAS" evidence="1">
    <location>
        <begin position="32"/>
        <end position="97"/>
    </location>
</feature>
<dbReference type="RefSeq" id="WP_082029975.1">
    <property type="nucleotide sequence ID" value="NZ_CAWMGL010000068.1"/>
</dbReference>
<dbReference type="SUPFAM" id="SSF55785">
    <property type="entry name" value="PYP-like sensor domain (PAS domain)"/>
    <property type="match status" value="1"/>
</dbReference>
<dbReference type="EMBL" id="CP038448">
    <property type="protein sequence ID" value="QJT37573.1"/>
    <property type="molecule type" value="Genomic_DNA"/>
</dbReference>
<evidence type="ECO:0000313" key="3">
    <source>
        <dbReference type="EMBL" id="QJT37573.1"/>
    </source>
</evidence>
<dbReference type="AlphaFoldDB" id="A0AAE7DNN8"/>
<dbReference type="SMART" id="SM00091">
    <property type="entry name" value="PAS"/>
    <property type="match status" value="1"/>
</dbReference>
<keyword evidence="5" id="KW-1185">Reference proteome</keyword>
<protein>
    <recommendedName>
        <fullName evidence="1">PAS domain-containing protein</fullName>
    </recommendedName>
</protein>
<evidence type="ECO:0000259" key="1">
    <source>
        <dbReference type="SMART" id="SM00091"/>
    </source>
</evidence>
<dbReference type="InterPro" id="IPR013656">
    <property type="entry name" value="PAS_4"/>
</dbReference>
<name>A0AAE7DNN8_AERME</name>
<dbReference type="Gene3D" id="3.30.450.20">
    <property type="entry name" value="PAS domain"/>
    <property type="match status" value="1"/>
</dbReference>
<dbReference type="Pfam" id="PF08448">
    <property type="entry name" value="PAS_4"/>
    <property type="match status" value="1"/>
</dbReference>
<dbReference type="EMBL" id="CP038444">
    <property type="protein sequence ID" value="QJT29639.1"/>
    <property type="molecule type" value="Genomic_DNA"/>
</dbReference>
<evidence type="ECO:0000313" key="4">
    <source>
        <dbReference type="Proteomes" id="UP000502006"/>
    </source>
</evidence>
<dbReference type="Proteomes" id="UP000502657">
    <property type="component" value="Chromosome"/>
</dbReference>
<proteinExistence type="predicted"/>
<evidence type="ECO:0000313" key="2">
    <source>
        <dbReference type="EMBL" id="QJT29639.1"/>
    </source>
</evidence>
<dbReference type="CDD" id="cd00130">
    <property type="entry name" value="PAS"/>
    <property type="match status" value="1"/>
</dbReference>